<evidence type="ECO:0000313" key="2">
    <source>
        <dbReference type="EMBL" id="WGM06425.1"/>
    </source>
</evidence>
<keyword evidence="4" id="KW-1185">Reference proteome</keyword>
<accession>A0A4P7KXJ2</accession>
<proteinExistence type="predicted"/>
<dbReference type="RefSeq" id="WP_135677471.1">
    <property type="nucleotide sequence ID" value="NZ_CP038613.1"/>
</dbReference>
<name>A0A4P7KXJ2_9GAMM</name>
<dbReference type="EMBL" id="CP038613">
    <property type="protein sequence ID" value="QBY42274.1"/>
    <property type="molecule type" value="Genomic_DNA"/>
</dbReference>
<dbReference type="Proteomes" id="UP001177592">
    <property type="component" value="Chromosome"/>
</dbReference>
<organism evidence="1 3">
    <name type="scientific">Arsenophonus nasoniae</name>
    <name type="common">son-killer infecting Nasonia vitripennis</name>
    <dbReference type="NCBI Taxonomy" id="638"/>
    <lineage>
        <taxon>Bacteria</taxon>
        <taxon>Pseudomonadati</taxon>
        <taxon>Pseudomonadota</taxon>
        <taxon>Gammaproteobacteria</taxon>
        <taxon>Enterobacterales</taxon>
        <taxon>Morganellaceae</taxon>
        <taxon>Arsenophonus</taxon>
    </lineage>
</organism>
<evidence type="ECO:0000313" key="4">
    <source>
        <dbReference type="Proteomes" id="UP001177592"/>
    </source>
</evidence>
<reference evidence="2" key="2">
    <citation type="submission" date="2023-04" db="EMBL/GenBank/DDBJ databases">
        <title>Genome dynamics across the evolutionary transition to endosymbiosis.</title>
        <authorList>
            <person name="Siozios S."/>
            <person name="Nadal-Jimenez P."/>
            <person name="Azagi T."/>
            <person name="Sprong H."/>
            <person name="Frost C.L."/>
            <person name="Parratt S.R."/>
            <person name="Taylor G."/>
            <person name="Brettell L."/>
            <person name="Lew K.C."/>
            <person name="Croft L."/>
            <person name="King K.C."/>
            <person name="Brockhurst M.A."/>
            <person name="Hypsa V."/>
            <person name="Novakova E."/>
            <person name="Darby A.C."/>
            <person name="Hurst G.D.D."/>
        </authorList>
    </citation>
    <scope>NUCLEOTIDE SEQUENCE</scope>
    <source>
        <strain evidence="2">ANv_CAN</strain>
    </source>
</reference>
<sequence>MTTPPIYLPKQGQASPVCAPRFEERLNPVVVVQQLRARFQAAGKTWRSEFYTTLTQRFPDGIPADQVDALGDELMAQTGDVVVSLASHG</sequence>
<dbReference type="EMBL" id="CP123523">
    <property type="protein sequence ID" value="WGM06425.1"/>
    <property type="molecule type" value="Genomic_DNA"/>
</dbReference>
<dbReference type="GeneID" id="96876071"/>
<protein>
    <submittedName>
        <fullName evidence="1">Uncharacterized protein</fullName>
    </submittedName>
</protein>
<evidence type="ECO:0000313" key="1">
    <source>
        <dbReference type="EMBL" id="QBY42274.1"/>
    </source>
</evidence>
<dbReference type="AlphaFoldDB" id="A0A4P7KXJ2"/>
<evidence type="ECO:0000313" key="3">
    <source>
        <dbReference type="Proteomes" id="UP000295134"/>
    </source>
</evidence>
<dbReference type="KEGG" id="ans:ArsFIN_08190"/>
<gene>
    <name evidence="1" type="ORF">ArsFIN_08190</name>
    <name evidence="2" type="ORF">QE258_03505</name>
</gene>
<dbReference type="Proteomes" id="UP000295134">
    <property type="component" value="Chromosome"/>
</dbReference>
<reference evidence="1 3" key="1">
    <citation type="submission" date="2019-03" db="EMBL/GenBank/DDBJ databases">
        <title>Long-read sequencing reveals hyperdense prophage content in a complex bacterial symbiont genome.</title>
        <authorList>
            <person name="Frost C.L."/>
            <person name="Siozios S."/>
            <person name="Nadal-Jimenez P."/>
            <person name="Brockhurst M.A."/>
            <person name="King K.C."/>
            <person name="Darby A.C."/>
            <person name="Hurst G.D.D."/>
        </authorList>
    </citation>
    <scope>NUCLEOTIDE SEQUENCE [LARGE SCALE GENOMIC DNA]</scope>
    <source>
        <strain evidence="1 3">FIN</strain>
    </source>
</reference>